<dbReference type="SUPFAM" id="SSF52540">
    <property type="entry name" value="P-loop containing nucleoside triphosphate hydrolases"/>
    <property type="match status" value="1"/>
</dbReference>
<gene>
    <name evidence="11" type="ORF">PSYICH_LOCUS1844</name>
</gene>
<keyword evidence="6 10" id="KW-1133">Transmembrane helix</keyword>
<name>A0A9P0CHE0_9CUCU</name>
<sequence>MRLQTKLQFLGIVIFFTVLLSGSLILKEDEENVEKTTHRSVQGVQFLPQTKHVTKSLAQLGRMDNVNRHLLFLNHVPKCGSEILILLLQKLQGFNNYRHVRLIGGNKRRLSNGQQENLVDEIYGLMKKEAVPLSVDRHVFFIDFTSFDKQFPTYINLIRHPVDRIISRSSDKKLNSDYYYKCLINPKNGCNFKTGQPYDLSIPYFCGHDPRCMILNNDWALDQAKNNVIKYFPVVGVLEELNATLEILEDKIPYFFKGARRVYEKDLLYLQTKRKKLKAPKVIVSRLEEALINEIDFYEWIRSRLFRQLKILYGDHNQN</sequence>
<evidence type="ECO:0000256" key="1">
    <source>
        <dbReference type="ARBA" id="ARBA00004323"/>
    </source>
</evidence>
<dbReference type="InterPro" id="IPR005331">
    <property type="entry name" value="Sulfotransferase"/>
</dbReference>
<evidence type="ECO:0000256" key="3">
    <source>
        <dbReference type="ARBA" id="ARBA00022679"/>
    </source>
</evidence>
<keyword evidence="7" id="KW-0333">Golgi apparatus</keyword>
<evidence type="ECO:0000313" key="11">
    <source>
        <dbReference type="EMBL" id="CAH1100703.1"/>
    </source>
</evidence>
<reference evidence="11" key="1">
    <citation type="submission" date="2022-01" db="EMBL/GenBank/DDBJ databases">
        <authorList>
            <person name="King R."/>
        </authorList>
    </citation>
    <scope>NUCLEOTIDE SEQUENCE</scope>
</reference>
<dbReference type="PANTHER" id="PTHR12129">
    <property type="entry name" value="HEPARAN SULFATE 2-O-SULFOTRANSFERASE"/>
    <property type="match status" value="1"/>
</dbReference>
<evidence type="ECO:0000313" key="12">
    <source>
        <dbReference type="Proteomes" id="UP001153636"/>
    </source>
</evidence>
<dbReference type="EMBL" id="OV651822">
    <property type="protein sequence ID" value="CAH1100703.1"/>
    <property type="molecule type" value="Genomic_DNA"/>
</dbReference>
<dbReference type="Proteomes" id="UP001153636">
    <property type="component" value="Chromosome 10"/>
</dbReference>
<dbReference type="Gene3D" id="3.40.50.300">
    <property type="entry name" value="P-loop containing nucleotide triphosphate hydrolases"/>
    <property type="match status" value="1"/>
</dbReference>
<evidence type="ECO:0008006" key="13">
    <source>
        <dbReference type="Google" id="ProtNLM"/>
    </source>
</evidence>
<dbReference type="GO" id="GO:0000139">
    <property type="term" value="C:Golgi membrane"/>
    <property type="evidence" value="ECO:0007669"/>
    <property type="project" value="UniProtKB-SubCell"/>
</dbReference>
<keyword evidence="3" id="KW-0808">Transferase</keyword>
<evidence type="ECO:0000256" key="8">
    <source>
        <dbReference type="ARBA" id="ARBA00023136"/>
    </source>
</evidence>
<comment type="similarity">
    <text evidence="2">Belongs to the sulfotransferase 3 family.</text>
</comment>
<dbReference type="InterPro" id="IPR027417">
    <property type="entry name" value="P-loop_NTPase"/>
</dbReference>
<evidence type="ECO:0000256" key="9">
    <source>
        <dbReference type="ARBA" id="ARBA00023180"/>
    </source>
</evidence>
<evidence type="ECO:0000256" key="2">
    <source>
        <dbReference type="ARBA" id="ARBA00010569"/>
    </source>
</evidence>
<keyword evidence="9" id="KW-0325">Glycoprotein</keyword>
<evidence type="ECO:0000256" key="6">
    <source>
        <dbReference type="ARBA" id="ARBA00022989"/>
    </source>
</evidence>
<dbReference type="GO" id="GO:0008146">
    <property type="term" value="F:sulfotransferase activity"/>
    <property type="evidence" value="ECO:0007669"/>
    <property type="project" value="InterPro"/>
</dbReference>
<evidence type="ECO:0000256" key="7">
    <source>
        <dbReference type="ARBA" id="ARBA00023034"/>
    </source>
</evidence>
<keyword evidence="5" id="KW-0735">Signal-anchor</keyword>
<evidence type="ECO:0000256" key="10">
    <source>
        <dbReference type="SAM" id="Phobius"/>
    </source>
</evidence>
<organism evidence="11 12">
    <name type="scientific">Psylliodes chrysocephalus</name>
    <dbReference type="NCBI Taxonomy" id="3402493"/>
    <lineage>
        <taxon>Eukaryota</taxon>
        <taxon>Metazoa</taxon>
        <taxon>Ecdysozoa</taxon>
        <taxon>Arthropoda</taxon>
        <taxon>Hexapoda</taxon>
        <taxon>Insecta</taxon>
        <taxon>Pterygota</taxon>
        <taxon>Neoptera</taxon>
        <taxon>Endopterygota</taxon>
        <taxon>Coleoptera</taxon>
        <taxon>Polyphaga</taxon>
        <taxon>Cucujiformia</taxon>
        <taxon>Chrysomeloidea</taxon>
        <taxon>Chrysomelidae</taxon>
        <taxon>Galerucinae</taxon>
        <taxon>Alticini</taxon>
        <taxon>Psylliodes</taxon>
    </lineage>
</organism>
<proteinExistence type="inferred from homology"/>
<keyword evidence="12" id="KW-1185">Reference proteome</keyword>
<dbReference type="InterPro" id="IPR007734">
    <property type="entry name" value="Heparan_SO4_2-O-STrfase"/>
</dbReference>
<dbReference type="PANTHER" id="PTHR12129:SF15">
    <property type="entry name" value="URONYL 2-SULFOTRANSFERASE"/>
    <property type="match status" value="1"/>
</dbReference>
<comment type="subcellular location">
    <subcellularLocation>
        <location evidence="1">Golgi apparatus membrane</location>
        <topology evidence="1">Single-pass type II membrane protein</topology>
    </subcellularLocation>
</comment>
<evidence type="ECO:0000256" key="4">
    <source>
        <dbReference type="ARBA" id="ARBA00022692"/>
    </source>
</evidence>
<evidence type="ECO:0000256" key="5">
    <source>
        <dbReference type="ARBA" id="ARBA00022968"/>
    </source>
</evidence>
<dbReference type="AlphaFoldDB" id="A0A9P0CHE0"/>
<feature type="transmembrane region" description="Helical" evidence="10">
    <location>
        <begin position="7"/>
        <end position="26"/>
    </location>
</feature>
<dbReference type="Pfam" id="PF03567">
    <property type="entry name" value="Sulfotransfer_2"/>
    <property type="match status" value="1"/>
</dbReference>
<protein>
    <recommendedName>
        <fullName evidence="13">Uronyl 2-sulfotransferase</fullName>
    </recommendedName>
</protein>
<dbReference type="OrthoDB" id="10019582at2759"/>
<keyword evidence="8 10" id="KW-0472">Membrane</keyword>
<keyword evidence="4 10" id="KW-0812">Transmembrane</keyword>
<accession>A0A9P0CHE0</accession>